<feature type="transmembrane region" description="Helical" evidence="2">
    <location>
        <begin position="354"/>
        <end position="375"/>
    </location>
</feature>
<proteinExistence type="predicted"/>
<feature type="region of interest" description="Disordered" evidence="1">
    <location>
        <begin position="732"/>
        <end position="751"/>
    </location>
</feature>
<feature type="transmembrane region" description="Helical" evidence="2">
    <location>
        <begin position="155"/>
        <end position="174"/>
    </location>
</feature>
<organism evidence="3 4">
    <name type="scientific">Micromonospora echinaurantiaca</name>
    <dbReference type="NCBI Taxonomy" id="47857"/>
    <lineage>
        <taxon>Bacteria</taxon>
        <taxon>Bacillati</taxon>
        <taxon>Actinomycetota</taxon>
        <taxon>Actinomycetes</taxon>
        <taxon>Micromonosporales</taxon>
        <taxon>Micromonosporaceae</taxon>
        <taxon>Micromonospora</taxon>
    </lineage>
</organism>
<keyword evidence="4" id="KW-1185">Reference proteome</keyword>
<feature type="transmembrane region" description="Helical" evidence="2">
    <location>
        <begin position="472"/>
        <end position="494"/>
    </location>
</feature>
<dbReference type="RefSeq" id="WP_088993084.1">
    <property type="nucleotide sequence ID" value="NZ_LT607750.1"/>
</dbReference>
<feature type="transmembrane region" description="Helical" evidence="2">
    <location>
        <begin position="236"/>
        <end position="258"/>
    </location>
</feature>
<evidence type="ECO:0000256" key="2">
    <source>
        <dbReference type="SAM" id="Phobius"/>
    </source>
</evidence>
<reference evidence="3 4" key="1">
    <citation type="submission" date="2016-06" db="EMBL/GenBank/DDBJ databases">
        <authorList>
            <person name="Kjaerup R.B."/>
            <person name="Dalgaard T.S."/>
            <person name="Juul-Madsen H.R."/>
        </authorList>
    </citation>
    <scope>NUCLEOTIDE SEQUENCE [LARGE SCALE GENOMIC DNA]</scope>
    <source>
        <strain evidence="3 4">DSM 43904</strain>
    </source>
</reference>
<sequence length="751" mass="79300">MAADVTELRVHGVSGMRAATLLDRPLVVRVAGDRDAGFYRPRPGYGEATGPGGATLEAYHWSNLTARNAARNLIQLLLLPFMLSNLATWSRPPGSGAVVKALCRLLGATLTGMFVLALASVSLDLVAWQCASDAACTTGRPALSWLASLPLGPRLALLAMVPITAILAVSWFSARAGRRYEGFSATTGSGGDRLDAPDFWHTAALVARLRLIHVAIAFGTLDATLLVVLAPRGPRVVGVGLLVAAITLVLVASVLLCVPGLANTGTVRGWAAAAVRGLGPAAGVLTALTLAYAVFLGPVPPEPGPVRLPGHARMVDGIVAVQAVLLVVLAAVAVRRQRRADESPQALRGLGAPLLASAAIGLGAALSAALVYRAADVLDRGAVPTTMRALANAPLQPPATFRWAALGTIAAVLTILLGAFAGSRLTRSRRRQEAARTMDQDFPHVPPDTQPQLRKVRDIIVRARLAERLSPLLRAYLVLSSLSLVVAGLDLAGFGPIQLAARLSGKASAVARAMFYLTDVGTYLVELFALGILVIGVLAYRSADLRGIVTVLWDLGSFWPRTAHPFAPPCYAERALPEMAKRTQALAGKGGVLLSGHSHGSVMAAATILQLPPQTLRRVALLTYGSPLGRLYARLFPAYLGDEVLRDVGDRVGWRWVNLWRHTDPTGGWIFSPHSPGEPPLTDDASGGVDCRLRDPRSVSVDPMDTVPPPIEGHWPYYTDDRYAAAVADLAGRLDPPTKTPGVVSRPLPDE</sequence>
<dbReference type="Proteomes" id="UP000198217">
    <property type="component" value="Chromosome I"/>
</dbReference>
<accession>A0A1C5HE66</accession>
<keyword evidence="2" id="KW-0472">Membrane</keyword>
<keyword evidence="2" id="KW-1133">Transmembrane helix</keyword>
<dbReference type="AlphaFoldDB" id="A0A1C5HE66"/>
<evidence type="ECO:0000313" key="3">
    <source>
        <dbReference type="EMBL" id="SCG44243.1"/>
    </source>
</evidence>
<feature type="transmembrane region" description="Helical" evidence="2">
    <location>
        <begin position="211"/>
        <end position="230"/>
    </location>
</feature>
<feature type="transmembrane region" description="Helical" evidence="2">
    <location>
        <begin position="403"/>
        <end position="422"/>
    </location>
</feature>
<evidence type="ECO:0000256" key="1">
    <source>
        <dbReference type="SAM" id="MobiDB-lite"/>
    </source>
</evidence>
<feature type="transmembrane region" description="Helical" evidence="2">
    <location>
        <begin position="101"/>
        <end position="123"/>
    </location>
</feature>
<evidence type="ECO:0000313" key="4">
    <source>
        <dbReference type="Proteomes" id="UP000198217"/>
    </source>
</evidence>
<name>A0A1C5HE66_9ACTN</name>
<feature type="transmembrane region" description="Helical" evidence="2">
    <location>
        <begin position="315"/>
        <end position="334"/>
    </location>
</feature>
<keyword evidence="2" id="KW-0812">Transmembrane</keyword>
<gene>
    <name evidence="3" type="ORF">GA0070609_1453</name>
</gene>
<dbReference type="InterPro" id="IPR029058">
    <property type="entry name" value="AB_hydrolase_fold"/>
</dbReference>
<feature type="transmembrane region" description="Helical" evidence="2">
    <location>
        <begin position="270"/>
        <end position="295"/>
    </location>
</feature>
<evidence type="ECO:0008006" key="5">
    <source>
        <dbReference type="Google" id="ProtNLM"/>
    </source>
</evidence>
<dbReference type="SUPFAM" id="SSF53474">
    <property type="entry name" value="alpha/beta-Hydrolases"/>
    <property type="match status" value="1"/>
</dbReference>
<dbReference type="EMBL" id="LT607750">
    <property type="protein sequence ID" value="SCG44243.1"/>
    <property type="molecule type" value="Genomic_DNA"/>
</dbReference>
<protein>
    <recommendedName>
        <fullName evidence="5">Integral membrane protein</fullName>
    </recommendedName>
</protein>
<feature type="transmembrane region" description="Helical" evidence="2">
    <location>
        <begin position="514"/>
        <end position="540"/>
    </location>
</feature>